<evidence type="ECO:0000256" key="1">
    <source>
        <dbReference type="SAM" id="MobiDB-lite"/>
    </source>
</evidence>
<keyword evidence="4" id="KW-1185">Reference proteome</keyword>
<dbReference type="SUPFAM" id="SSF52540">
    <property type="entry name" value="P-loop containing nucleoside triphosphate hydrolases"/>
    <property type="match status" value="1"/>
</dbReference>
<dbReference type="InterPro" id="IPR027417">
    <property type="entry name" value="P-loop_NTPase"/>
</dbReference>
<dbReference type="InterPro" id="IPR003593">
    <property type="entry name" value="AAA+_ATPase"/>
</dbReference>
<reference evidence="4" key="1">
    <citation type="submission" date="2019-06" db="EMBL/GenBank/DDBJ databases">
        <authorList>
            <person name="Broberg M."/>
        </authorList>
    </citation>
    <scope>NUCLEOTIDE SEQUENCE [LARGE SCALE GENOMIC DNA]</scope>
</reference>
<accession>A0A9N9U7A4</accession>
<gene>
    <name evidence="3" type="ORF">CBYS24578_00008199</name>
</gene>
<dbReference type="GO" id="GO:0005524">
    <property type="term" value="F:ATP binding"/>
    <property type="evidence" value="ECO:0007669"/>
    <property type="project" value="InterPro"/>
</dbReference>
<dbReference type="InterPro" id="IPR003959">
    <property type="entry name" value="ATPase_AAA_core"/>
</dbReference>
<evidence type="ECO:0000259" key="2">
    <source>
        <dbReference type="SMART" id="SM00382"/>
    </source>
</evidence>
<feature type="domain" description="AAA+ ATPase" evidence="2">
    <location>
        <begin position="440"/>
        <end position="585"/>
    </location>
</feature>
<sequence length="702" mass="80526">MDEDSFLSIFDSIISYDQYTQDFFSAHLDVEKPDSEIKCEIAEYDCIKNTEGQLVTVRSGSKLDVLRVDDEHAIARTTHWDTHGTKDFVATTIQSPYMKQALRAVVPQYKNRNVAFHITYNGVPRFLFHFRDKLFRYGKDLEKGSIAQRHVSLLVEHIQKELSDAILAYTSHVKLSSSPSIDFVHLWTLFKPDDLVYISALLSPDLIELVVKYKSMYQSCSCDDASHYFNHTWQFLGDVMDSNGTFLGTCAIPVTIRYFEGFREMSKLSLLPLRLHPLKDDIITRMTARGRKFTELQGCHYRHYTGMARLLWGSRHSKLFEVGPSNSEILTMVNGGIMIDPATYRETHPEILDNMLSLTSTLNQEQLMMCRGRIPAFSFSERKWGLFEVTRVGPMQLDGSIFHTSLMLDKTYKDMLLSLVQMQSPKSGEAFGDIIKGKSQGVVFLLHGEPGVGKTLTAETIADSCGRPLLRINADNLINSKESVENALARALNLSERWKAVALIDEADIFLEQRSRYCNTRNSFVTGLLSIYSYLIDICLTRIKAFLRILEYYRGILFLTTNRVNSFDRALKSRIQVAIHYPALDAKSRKELWQIFLSKASATGQPKDIWADIAEKFASEVLNGRQIRDSVRIAQASALGEGTEIETRHLNNALQLLRKFEDEFEKGRLEEDRPRKRPRRARYRDEDEYGDEDEDEDEDEEY</sequence>
<dbReference type="InterPro" id="IPR054289">
    <property type="entry name" value="DUF7025"/>
</dbReference>
<dbReference type="PANTHER" id="PTHR46411">
    <property type="entry name" value="FAMILY ATPASE, PUTATIVE-RELATED"/>
    <property type="match status" value="1"/>
</dbReference>
<dbReference type="Gene3D" id="3.40.50.300">
    <property type="entry name" value="P-loop containing nucleotide triphosphate hydrolases"/>
    <property type="match status" value="1"/>
</dbReference>
<dbReference type="AlphaFoldDB" id="A0A9N9U7A4"/>
<reference evidence="3 4" key="2">
    <citation type="submission" date="2021-10" db="EMBL/GenBank/DDBJ databases">
        <authorList>
            <person name="Piombo E."/>
        </authorList>
    </citation>
    <scope>NUCLEOTIDE SEQUENCE [LARGE SCALE GENOMIC DNA]</scope>
</reference>
<feature type="compositionally biased region" description="Acidic residues" evidence="1">
    <location>
        <begin position="686"/>
        <end position="702"/>
    </location>
</feature>
<organism evidence="3 4">
    <name type="scientific">Clonostachys byssicola</name>
    <dbReference type="NCBI Taxonomy" id="160290"/>
    <lineage>
        <taxon>Eukaryota</taxon>
        <taxon>Fungi</taxon>
        <taxon>Dikarya</taxon>
        <taxon>Ascomycota</taxon>
        <taxon>Pezizomycotina</taxon>
        <taxon>Sordariomycetes</taxon>
        <taxon>Hypocreomycetidae</taxon>
        <taxon>Hypocreales</taxon>
        <taxon>Bionectriaceae</taxon>
        <taxon>Clonostachys</taxon>
    </lineage>
</organism>
<name>A0A9N9U7A4_9HYPO</name>
<evidence type="ECO:0000313" key="4">
    <source>
        <dbReference type="Proteomes" id="UP000754883"/>
    </source>
</evidence>
<feature type="region of interest" description="Disordered" evidence="1">
    <location>
        <begin position="667"/>
        <end position="702"/>
    </location>
</feature>
<dbReference type="Pfam" id="PF00004">
    <property type="entry name" value="AAA"/>
    <property type="match status" value="1"/>
</dbReference>
<dbReference type="Pfam" id="PF22942">
    <property type="entry name" value="DUF7025"/>
    <property type="match status" value="1"/>
</dbReference>
<protein>
    <recommendedName>
        <fullName evidence="2">AAA+ ATPase domain-containing protein</fullName>
    </recommendedName>
</protein>
<dbReference type="PANTHER" id="PTHR46411:SF3">
    <property type="entry name" value="AAA+ ATPASE DOMAIN-CONTAINING PROTEIN"/>
    <property type="match status" value="1"/>
</dbReference>
<dbReference type="Proteomes" id="UP000754883">
    <property type="component" value="Unassembled WGS sequence"/>
</dbReference>
<dbReference type="GO" id="GO:0016887">
    <property type="term" value="F:ATP hydrolysis activity"/>
    <property type="evidence" value="ECO:0007669"/>
    <property type="project" value="InterPro"/>
</dbReference>
<dbReference type="SMART" id="SM00382">
    <property type="entry name" value="AAA"/>
    <property type="match status" value="1"/>
</dbReference>
<dbReference type="OrthoDB" id="10042665at2759"/>
<evidence type="ECO:0000313" key="3">
    <source>
        <dbReference type="EMBL" id="CAG9981206.1"/>
    </source>
</evidence>
<dbReference type="EMBL" id="CABFNO020001323">
    <property type="protein sequence ID" value="CAG9981206.1"/>
    <property type="molecule type" value="Genomic_DNA"/>
</dbReference>
<proteinExistence type="predicted"/>
<comment type="caution">
    <text evidence="3">The sequence shown here is derived from an EMBL/GenBank/DDBJ whole genome shotgun (WGS) entry which is preliminary data.</text>
</comment>